<organism evidence="2 3">
    <name type="scientific">Faecalibaculum rodentium</name>
    <dbReference type="NCBI Taxonomy" id="1702221"/>
    <lineage>
        <taxon>Bacteria</taxon>
        <taxon>Bacillati</taxon>
        <taxon>Bacillota</taxon>
        <taxon>Erysipelotrichia</taxon>
        <taxon>Erysipelotrichales</taxon>
        <taxon>Erysipelotrichaceae</taxon>
        <taxon>Faecalibaculum</taxon>
    </lineage>
</organism>
<proteinExistence type="predicted"/>
<dbReference type="AlphaFoldDB" id="A0A140DWV7"/>
<protein>
    <submittedName>
        <fullName evidence="2">Uncharacterized protein</fullName>
    </submittedName>
</protein>
<reference evidence="2 3" key="1">
    <citation type="journal article" date="2016" name="Gut Pathog.">
        <title>Whole genome sequencing of "Faecalibaculum rodentium" ALO17, isolated from C57BL/6J laboratory mouse feces.</title>
        <authorList>
            <person name="Lim S."/>
            <person name="Chang D.H."/>
            <person name="Ahn S."/>
            <person name="Kim B.C."/>
        </authorList>
    </citation>
    <scope>NUCLEOTIDE SEQUENCE [LARGE SCALE GENOMIC DNA]</scope>
    <source>
        <strain evidence="2 3">Alo17</strain>
    </source>
</reference>
<dbReference type="Gene3D" id="2.60.40.3860">
    <property type="match status" value="1"/>
</dbReference>
<dbReference type="STRING" id="1702221.AALO17_20000"/>
<evidence type="ECO:0000256" key="1">
    <source>
        <dbReference type="SAM" id="SignalP"/>
    </source>
</evidence>
<dbReference type="KEGG" id="fro:AALO17_20000"/>
<keyword evidence="3" id="KW-1185">Reference proteome</keyword>
<accession>A0A140DWV7</accession>
<name>A0A140DWV7_9FIRM</name>
<feature type="signal peptide" evidence="1">
    <location>
        <begin position="1"/>
        <end position="36"/>
    </location>
</feature>
<gene>
    <name evidence="2" type="ORF">AALO17_20000</name>
</gene>
<evidence type="ECO:0000313" key="3">
    <source>
        <dbReference type="Proteomes" id="UP000069771"/>
    </source>
</evidence>
<feature type="chain" id="PRO_5007302002" evidence="1">
    <location>
        <begin position="37"/>
        <end position="215"/>
    </location>
</feature>
<dbReference type="EMBL" id="CP011391">
    <property type="protein sequence ID" value="AMK55134.1"/>
    <property type="molecule type" value="Genomic_DNA"/>
</dbReference>
<evidence type="ECO:0000313" key="2">
    <source>
        <dbReference type="EMBL" id="AMK55134.1"/>
    </source>
</evidence>
<sequence length="215" mass="22986">MLDHHYRITMNIFRKIFTASTALYLSLFSSLCPVSAADNNDYHEIDAGDITPGVMVYENECGEKAAILDDAVLDGTIVLYNVGNELITLDVTPEEGIASPYVYGPWSQGAIPNGTSTLTPHYSNGFVTASFQATVQKSPAMIRNVYNPGITGVLVTVNSSNLSTVRGSASTGSAAIASLTFVGSVTQDGYTAVPGSWYLTLELDQAGHTRIGWNY</sequence>
<dbReference type="Proteomes" id="UP000069771">
    <property type="component" value="Chromosome"/>
</dbReference>
<keyword evidence="1" id="KW-0732">Signal</keyword>